<dbReference type="PANTHER" id="PTHR43425">
    <property type="entry name" value="OXYGEN-INSENSITIVE NADPH NITROREDUCTASE"/>
    <property type="match status" value="1"/>
</dbReference>
<dbReference type="AlphaFoldDB" id="A0A7W3UL43"/>
<protein>
    <submittedName>
        <fullName evidence="7">NADPH-dependent oxidoreductase</fullName>
    </submittedName>
</protein>
<dbReference type="Proteomes" id="UP000517106">
    <property type="component" value="Unassembled WGS sequence"/>
</dbReference>
<evidence type="ECO:0000256" key="1">
    <source>
        <dbReference type="ARBA" id="ARBA00008366"/>
    </source>
</evidence>
<evidence type="ECO:0000256" key="2">
    <source>
        <dbReference type="ARBA" id="ARBA00022630"/>
    </source>
</evidence>
<dbReference type="InterPro" id="IPR029479">
    <property type="entry name" value="Nitroreductase"/>
</dbReference>
<keyword evidence="5" id="KW-0521">NADP</keyword>
<gene>
    <name evidence="7" type="ORF">H5S09_06575</name>
</gene>
<sequence>MNVINLMNNHVSVRDFKGKPLSKETKQKLLTAAHAGSSSNFVQATSIIEITDEQVRNEIAEISQSAAYVKKSGALYIFVADLYRQATLLETHHKSLAPIKNMESLLVSVVDTAIAAENMAVAAESLDLGICYIGGIRNNLTRIKDLLHLPKYTLPLFGLTIGEPIAKNGVKPRLPLKNLVSKNQYNPDEFTDLNQYDQVMENYYLNRPSHPKKMDWSTSQLKFFSDVKRPEVADFIREQGFTLK</sequence>
<keyword evidence="8" id="KW-1185">Reference proteome</keyword>
<dbReference type="PANTHER" id="PTHR43425:SF3">
    <property type="entry name" value="NADPH-DEPENDENT OXIDOREDUCTASE"/>
    <property type="match status" value="1"/>
</dbReference>
<keyword evidence="3 5" id="KW-0288">FMN</keyword>
<dbReference type="PIRSF" id="PIRSF005426">
    <property type="entry name" value="Frp"/>
    <property type="match status" value="1"/>
</dbReference>
<dbReference type="GO" id="GO:0016491">
    <property type="term" value="F:oxidoreductase activity"/>
    <property type="evidence" value="ECO:0007669"/>
    <property type="project" value="UniProtKB-UniRule"/>
</dbReference>
<dbReference type="EMBL" id="JACIVA010000046">
    <property type="protein sequence ID" value="MBB1097603.1"/>
    <property type="molecule type" value="Genomic_DNA"/>
</dbReference>
<evidence type="ECO:0000313" key="8">
    <source>
        <dbReference type="Proteomes" id="UP000517106"/>
    </source>
</evidence>
<evidence type="ECO:0000256" key="5">
    <source>
        <dbReference type="PIRNR" id="PIRNR005426"/>
    </source>
</evidence>
<comment type="caution">
    <text evidence="7">The sequence shown here is derived from an EMBL/GenBank/DDBJ whole genome shotgun (WGS) entry which is preliminary data.</text>
</comment>
<keyword evidence="2 5" id="KW-0285">Flavoprotein</keyword>
<comment type="similarity">
    <text evidence="1 5">Belongs to the flavin oxidoreductase frp family.</text>
</comment>
<keyword evidence="4 5" id="KW-0560">Oxidoreductase</keyword>
<evidence type="ECO:0000256" key="4">
    <source>
        <dbReference type="ARBA" id="ARBA00023002"/>
    </source>
</evidence>
<dbReference type="CDD" id="cd02146">
    <property type="entry name" value="NfsA-like"/>
    <property type="match status" value="1"/>
</dbReference>
<dbReference type="RefSeq" id="WP_182596327.1">
    <property type="nucleotide sequence ID" value="NZ_JACIVA010000046.1"/>
</dbReference>
<proteinExistence type="inferred from homology"/>
<evidence type="ECO:0000256" key="3">
    <source>
        <dbReference type="ARBA" id="ARBA00022643"/>
    </source>
</evidence>
<dbReference type="InterPro" id="IPR000415">
    <property type="entry name" value="Nitroreductase-like"/>
</dbReference>
<dbReference type="SUPFAM" id="SSF55469">
    <property type="entry name" value="FMN-dependent nitroreductase-like"/>
    <property type="match status" value="1"/>
</dbReference>
<dbReference type="Gene3D" id="3.40.109.10">
    <property type="entry name" value="NADH Oxidase"/>
    <property type="match status" value="1"/>
</dbReference>
<feature type="domain" description="Nitroreductase" evidence="6">
    <location>
        <begin position="11"/>
        <end position="162"/>
    </location>
</feature>
<accession>A0A7W3UL43</accession>
<evidence type="ECO:0000313" key="7">
    <source>
        <dbReference type="EMBL" id="MBB1097603.1"/>
    </source>
</evidence>
<name>A0A7W3UL43_9LACO</name>
<organism evidence="7 8">
    <name type="scientific">Limosilactobacillus rudii</name>
    <dbReference type="NCBI Taxonomy" id="2759755"/>
    <lineage>
        <taxon>Bacteria</taxon>
        <taxon>Bacillati</taxon>
        <taxon>Bacillota</taxon>
        <taxon>Bacilli</taxon>
        <taxon>Lactobacillales</taxon>
        <taxon>Lactobacillaceae</taxon>
        <taxon>Limosilactobacillus</taxon>
    </lineage>
</organism>
<dbReference type="Pfam" id="PF00881">
    <property type="entry name" value="Nitroreductase"/>
    <property type="match status" value="1"/>
</dbReference>
<reference evidence="7 8" key="1">
    <citation type="submission" date="2020-07" db="EMBL/GenBank/DDBJ databases">
        <title>Description of Limosilactobacillus balticus sp. nov., Limosilactobacillus agrestis sp. nov., Limosilactobacillus albertensis sp. nov., Limosilactobacillus rudii sp. nov., Limosilactobacillus fastidiosus sp. nov., five novel Limosilactobacillus species isolated from the vertebrate gastrointestinal tract, and proposal of 6 subspecies of Limosilactobacillus reuteri adapted to the gastrointestinal tract of specific vertebrate hosts.</title>
        <authorList>
            <person name="Li F."/>
            <person name="Cheng C."/>
            <person name="Zheng J."/>
            <person name="Quevedo R.M."/>
            <person name="Li J."/>
            <person name="Roos S."/>
            <person name="Gaenzle M.G."/>
            <person name="Walter J."/>
        </authorList>
    </citation>
    <scope>NUCLEOTIDE SEQUENCE [LARGE SCALE GENOMIC DNA]</scope>
    <source>
        <strain evidence="7 8">STM2_1</strain>
    </source>
</reference>
<dbReference type="InterPro" id="IPR016446">
    <property type="entry name" value="Flavin_OxRdtase_Frp"/>
</dbReference>
<evidence type="ECO:0000259" key="6">
    <source>
        <dbReference type="Pfam" id="PF00881"/>
    </source>
</evidence>